<accession>A0AAX4HR24</accession>
<feature type="signal peptide" evidence="1">
    <location>
        <begin position="1"/>
        <end position="18"/>
    </location>
</feature>
<dbReference type="KEGG" id="psti:SOO65_03195"/>
<feature type="chain" id="PRO_5043780308" evidence="1">
    <location>
        <begin position="19"/>
        <end position="83"/>
    </location>
</feature>
<proteinExistence type="predicted"/>
<dbReference type="Proteomes" id="UP001324634">
    <property type="component" value="Chromosome"/>
</dbReference>
<dbReference type="AlphaFoldDB" id="A0AAX4HR24"/>
<dbReference type="EMBL" id="CP139487">
    <property type="protein sequence ID" value="WPU65744.1"/>
    <property type="molecule type" value="Genomic_DNA"/>
</dbReference>
<keyword evidence="3" id="KW-1185">Reference proteome</keyword>
<organism evidence="2 3">
    <name type="scientific">Peredibacter starrii</name>
    <dbReference type="NCBI Taxonomy" id="28202"/>
    <lineage>
        <taxon>Bacteria</taxon>
        <taxon>Pseudomonadati</taxon>
        <taxon>Bdellovibrionota</taxon>
        <taxon>Bacteriovoracia</taxon>
        <taxon>Bacteriovoracales</taxon>
        <taxon>Bacteriovoracaceae</taxon>
        <taxon>Peredibacter</taxon>
    </lineage>
</organism>
<dbReference type="RefSeq" id="WP_321396812.1">
    <property type="nucleotide sequence ID" value="NZ_CP139487.1"/>
</dbReference>
<protein>
    <submittedName>
        <fullName evidence="2">Uncharacterized protein</fullName>
    </submittedName>
</protein>
<name>A0AAX4HR24_9BACT</name>
<evidence type="ECO:0000313" key="3">
    <source>
        <dbReference type="Proteomes" id="UP001324634"/>
    </source>
</evidence>
<evidence type="ECO:0000313" key="2">
    <source>
        <dbReference type="EMBL" id="WPU65744.1"/>
    </source>
</evidence>
<sequence length="83" mass="9494">MKIIAATLFFILSGTVLAQNKPNVRYEYKKFEKFDFEEIGVEGEAGAPGDISISPRLRKEFKNKLPERANFNKEMKKAVEGIR</sequence>
<evidence type="ECO:0000256" key="1">
    <source>
        <dbReference type="SAM" id="SignalP"/>
    </source>
</evidence>
<keyword evidence="1" id="KW-0732">Signal</keyword>
<reference evidence="2 3" key="1">
    <citation type="submission" date="2023-11" db="EMBL/GenBank/DDBJ databases">
        <title>Peredibacter starrii A3.12.</title>
        <authorList>
            <person name="Mitchell R.J."/>
        </authorList>
    </citation>
    <scope>NUCLEOTIDE SEQUENCE [LARGE SCALE GENOMIC DNA]</scope>
    <source>
        <strain evidence="2 3">A3.12</strain>
    </source>
</reference>
<gene>
    <name evidence="2" type="ORF">SOO65_03195</name>
</gene>